<evidence type="ECO:0000313" key="3">
    <source>
        <dbReference type="Proteomes" id="UP000772434"/>
    </source>
</evidence>
<dbReference type="AlphaFoldDB" id="A0A9P5PHL3"/>
<evidence type="ECO:0000256" key="1">
    <source>
        <dbReference type="SAM" id="MobiDB-lite"/>
    </source>
</evidence>
<organism evidence="2 3">
    <name type="scientific">Rhodocollybia butyracea</name>
    <dbReference type="NCBI Taxonomy" id="206335"/>
    <lineage>
        <taxon>Eukaryota</taxon>
        <taxon>Fungi</taxon>
        <taxon>Dikarya</taxon>
        <taxon>Basidiomycota</taxon>
        <taxon>Agaricomycotina</taxon>
        <taxon>Agaricomycetes</taxon>
        <taxon>Agaricomycetidae</taxon>
        <taxon>Agaricales</taxon>
        <taxon>Marasmiineae</taxon>
        <taxon>Omphalotaceae</taxon>
        <taxon>Rhodocollybia</taxon>
    </lineage>
</organism>
<reference evidence="2" key="1">
    <citation type="submission" date="2020-11" db="EMBL/GenBank/DDBJ databases">
        <authorList>
            <consortium name="DOE Joint Genome Institute"/>
            <person name="Ahrendt S."/>
            <person name="Riley R."/>
            <person name="Andreopoulos W."/>
            <person name="Labutti K."/>
            <person name="Pangilinan J."/>
            <person name="Ruiz-Duenas F.J."/>
            <person name="Barrasa J.M."/>
            <person name="Sanchez-Garcia M."/>
            <person name="Camarero S."/>
            <person name="Miyauchi S."/>
            <person name="Serrano A."/>
            <person name="Linde D."/>
            <person name="Babiker R."/>
            <person name="Drula E."/>
            <person name="Ayuso-Fernandez I."/>
            <person name="Pacheco R."/>
            <person name="Padilla G."/>
            <person name="Ferreira P."/>
            <person name="Barriuso J."/>
            <person name="Kellner H."/>
            <person name="Castanera R."/>
            <person name="Alfaro M."/>
            <person name="Ramirez L."/>
            <person name="Pisabarro A.G."/>
            <person name="Kuo A."/>
            <person name="Tritt A."/>
            <person name="Lipzen A."/>
            <person name="He G."/>
            <person name="Yan M."/>
            <person name="Ng V."/>
            <person name="Cullen D."/>
            <person name="Martin F."/>
            <person name="Rosso M.-N."/>
            <person name="Henrissat B."/>
            <person name="Hibbett D."/>
            <person name="Martinez A.T."/>
            <person name="Grigoriev I.V."/>
        </authorList>
    </citation>
    <scope>NUCLEOTIDE SEQUENCE</scope>
    <source>
        <strain evidence="2">AH 40177</strain>
    </source>
</reference>
<gene>
    <name evidence="2" type="ORF">BDP27DRAFT_1368071</name>
</gene>
<feature type="region of interest" description="Disordered" evidence="1">
    <location>
        <begin position="1"/>
        <end position="38"/>
    </location>
</feature>
<name>A0A9P5PHL3_9AGAR</name>
<feature type="compositionally biased region" description="Basic and acidic residues" evidence="1">
    <location>
        <begin position="736"/>
        <end position="766"/>
    </location>
</feature>
<protein>
    <submittedName>
        <fullName evidence="2">Uncharacterized protein</fullName>
    </submittedName>
</protein>
<comment type="caution">
    <text evidence="2">The sequence shown here is derived from an EMBL/GenBank/DDBJ whole genome shotgun (WGS) entry which is preliminary data.</text>
</comment>
<dbReference type="Proteomes" id="UP000772434">
    <property type="component" value="Unassembled WGS sequence"/>
</dbReference>
<feature type="compositionally biased region" description="Basic and acidic residues" evidence="1">
    <location>
        <begin position="13"/>
        <end position="23"/>
    </location>
</feature>
<keyword evidence="3" id="KW-1185">Reference proteome</keyword>
<feature type="region of interest" description="Disordered" evidence="1">
    <location>
        <begin position="736"/>
        <end position="773"/>
    </location>
</feature>
<dbReference type="OrthoDB" id="3048815at2759"/>
<sequence length="960" mass="109763">MQSQKATLRRATKCYEADSHSEDENSNEAYPTDDEREMVPLIPRSEPSRLDTLLDRIQNHPQTQPHLNPDLDDTQACEWLEENYDGLVEVPGYEIFSLRCKPGREKTIAKEIQSDIHLQLISFDIIKAAFPSQKRGTLYIQVRNMNHSNIPLSSYLKRFADLYYRREPKFSFAKDSIIPLPAERYDQEVMPVHCLVSTPFRLDATSHYRDVTFIGRGTLNSDDLPFHHPSHWALKPNTWVVPKSGLYRGDPGVIVANVNENINSKEECWVLFLPRTPRPEFEQPTQRARSKAQVSEEITFGSKRNRGEFDVSSDMAPLAKRKRSSRLKRSSCPYLWESGVGTTSEIHERFPGNARTTCIECDNPLNCEHEKQTFLFDQEIYQGLVVVLQKFNNLSRATQISKKFLQGFKACCSESEHPFLQTAPPPNSWSFVPEERVEVSLGYRGTGSTTGTIDEVHPLYCEVVFSDGENTFLEAVPQIHLRKRFSSGDLVKIVRTVPPIKGVQQSQIPNSIVCTVDLKVVPIAGLEGFVCSSNEKYVEVWIPELELILDIDHNCLQYQPNLSALGEIRRENPFLLAEHPAAFSPERPAKHLDLTKHSPNLGPNTQLPINPHTGVSPWKDIQLDKQGGYRPAELIKGLRCTVLDVKADHSTHSGLAVLVRPDGRSAASWVDYSRVRREDNHRFLHEELRPGESSRPLYYSFKRGYLPTYSDQELETLSGRFNPGYEAAMTQIYEKKVQRDQEEEENQKQRLEDEERKWIEYEETGGRGKSPPVIGTGDAELELSEHWILDPRLKEGLGERSIYVATSLSRRKDYPVSLRSRSDGQVEVWTDEKRSQQLNLEDVDREAKSRTLLDHRYERNLLVVVQGEHTGKFVRVLSVDWTRSLRCQRVQVIGVKDKAGKEYREEILPDVPFLLEKNAVAVVKQTEHARKVGNELMQTMRDLEKGRFLESGAPVSVVKI</sequence>
<evidence type="ECO:0000313" key="2">
    <source>
        <dbReference type="EMBL" id="KAF9063337.1"/>
    </source>
</evidence>
<proteinExistence type="predicted"/>
<dbReference type="EMBL" id="JADNRY010000148">
    <property type="protein sequence ID" value="KAF9063337.1"/>
    <property type="molecule type" value="Genomic_DNA"/>
</dbReference>
<accession>A0A9P5PHL3</accession>